<gene>
    <name evidence="1" type="ORF">LOK49_LG04G01729</name>
</gene>
<dbReference type="EMBL" id="CM045759">
    <property type="protein sequence ID" value="KAI8019048.1"/>
    <property type="molecule type" value="Genomic_DNA"/>
</dbReference>
<sequence length="800" mass="91674">MKKRNTKAKKAAKTKSRKRHCLGLHFDDERFRALSLSLSLYLPVSLSSVSSHGFQVNVRASQVFVERFLCLLKCRYVNLLLYYVSHKYIITNFTMDYQAKEDGIPNSSSVPISSDVFEHTRNSNGEAQVKQQVDLVVWLNSILPNLCLPTNATEEDLRTCLSNGTVLCRLLNRLRPGSVIECGGTEHSRSENIRRFLEAMDEMKLPRFQMSDLEKGSMKFVLECLLTLRAQYMPHSGRHNLPKPSSLNKCRSDVSTTWQLLGPCFRGSDCSRGGVSPQVDSPTLSGEDSWKGASRSKFHRCMSSPVIAEASAALKHHARHEFHEVFQLKQGCYADLPDEKISEMMKSNSLDNAPTQSLLNLVNGILYESVESNNWKIPPRMAGLLRKVMQAIERRISAQAEHLRNQNNLFKSREKKYQSRIKVLEALAIGSSEEPNRHPLLPDVLMHSLHQGFHGEGWCHGDRKIKMEEEKKKHEEQDVIRLVKENDQINHEKLALKQELELARKAYEDCCVKMETEAKGAEQELEVRLKDVMHLLTESRKRVNELEAYSESKNLHWNKKEHIYQRFTEFQLGALQELRLASQSIKQDILETQKSYLDEFHRLEKSYKTLVDASENYYAVVAENRKLHNEVQELKGNIRVYCRIRPFLPGQMGKESTIEHIGENGELNVLNSSKQGKDGHQSFKFNKVYGPDTTQAEVYSDIQPLIRSVLDGYNACIFAYGQTGSGKTYTMTGPDGASEEEWGVNYRALNDLFHISQNRRKIFAYEIELQMVEIYNEQVRDLLSSDGSQKKYPSLCSYVF</sequence>
<keyword evidence="2" id="KW-1185">Reference proteome</keyword>
<comment type="caution">
    <text evidence="1">The sequence shown here is derived from an EMBL/GenBank/DDBJ whole genome shotgun (WGS) entry which is preliminary data.</text>
</comment>
<proteinExistence type="predicted"/>
<protein>
    <submittedName>
        <fullName evidence="1">Kinesin-like protein KIN-14K</fullName>
    </submittedName>
</protein>
<organism evidence="1 2">
    <name type="scientific">Camellia lanceoleosa</name>
    <dbReference type="NCBI Taxonomy" id="1840588"/>
    <lineage>
        <taxon>Eukaryota</taxon>
        <taxon>Viridiplantae</taxon>
        <taxon>Streptophyta</taxon>
        <taxon>Embryophyta</taxon>
        <taxon>Tracheophyta</taxon>
        <taxon>Spermatophyta</taxon>
        <taxon>Magnoliopsida</taxon>
        <taxon>eudicotyledons</taxon>
        <taxon>Gunneridae</taxon>
        <taxon>Pentapetalae</taxon>
        <taxon>asterids</taxon>
        <taxon>Ericales</taxon>
        <taxon>Theaceae</taxon>
        <taxon>Camellia</taxon>
    </lineage>
</organism>
<dbReference type="Proteomes" id="UP001060215">
    <property type="component" value="Chromosome 2"/>
</dbReference>
<accession>A0ACC0I290</accession>
<reference evidence="1 2" key="1">
    <citation type="journal article" date="2022" name="Plant J.">
        <title>Chromosome-level genome of Camellia lanceoleosa provides a valuable resource for understanding genome evolution and self-incompatibility.</title>
        <authorList>
            <person name="Gong W."/>
            <person name="Xiao S."/>
            <person name="Wang L."/>
            <person name="Liao Z."/>
            <person name="Chang Y."/>
            <person name="Mo W."/>
            <person name="Hu G."/>
            <person name="Li W."/>
            <person name="Zhao G."/>
            <person name="Zhu H."/>
            <person name="Hu X."/>
            <person name="Ji K."/>
            <person name="Xiang X."/>
            <person name="Song Q."/>
            <person name="Yuan D."/>
            <person name="Jin S."/>
            <person name="Zhang L."/>
        </authorList>
    </citation>
    <scope>NUCLEOTIDE SEQUENCE [LARGE SCALE GENOMIC DNA]</scope>
    <source>
        <strain evidence="1">SQ_2022a</strain>
    </source>
</reference>
<evidence type="ECO:0000313" key="2">
    <source>
        <dbReference type="Proteomes" id="UP001060215"/>
    </source>
</evidence>
<evidence type="ECO:0000313" key="1">
    <source>
        <dbReference type="EMBL" id="KAI8019048.1"/>
    </source>
</evidence>
<name>A0ACC0I290_9ERIC</name>